<dbReference type="PANTHER" id="PTHR43280:SF2">
    <property type="entry name" value="HTH-TYPE TRANSCRIPTIONAL REGULATOR EXSA"/>
    <property type="match status" value="1"/>
</dbReference>
<dbReference type="InterPro" id="IPR018062">
    <property type="entry name" value="HTH_AraC-typ_CS"/>
</dbReference>
<sequence length="400" mass="45030">MLDHTKTTPASDGSAARMSMDEVRAYMSGHYHEPLSIELLAQLAGLSPNYFGEAFKKATGRSVMDYLTGLRIGRAKQLIRETDLYMREVARSVGYSDEYYFSRKFKKEVGVSPSVFGRSARQRIAALSASSIGYLLPLGIVPVAAPLDPKWSPYYHYYYQSEIRVHLEAPDSGKDADNIKSLMAAKPDAVLIQESCEAAMEEWLASSAIELIRIDAEDWRGRLWQTAKALGRSASADRWIRAYESNAAQAKQSIREAVGADRFLTLRLSGDQLYMYVNRGIRDVIYRDLELAAIPRLSEVYNEPLSVLELAAIDPDRLMLLVCPDAGTRMQWLSLQHDERWRSLKAVKNRFVYQLPSNPWFEYSPVAVSRMLEETVLLLTGKNPTLAPVPVHGRPEGSEL</sequence>
<proteinExistence type="predicted"/>
<dbReference type="PRINTS" id="PR00032">
    <property type="entry name" value="HTHARAC"/>
</dbReference>
<evidence type="ECO:0000256" key="2">
    <source>
        <dbReference type="ARBA" id="ARBA00023125"/>
    </source>
</evidence>
<dbReference type="AlphaFoldDB" id="A0A5S5C7W6"/>
<evidence type="ECO:0000313" key="7">
    <source>
        <dbReference type="Proteomes" id="UP000323257"/>
    </source>
</evidence>
<keyword evidence="1" id="KW-0805">Transcription regulation</keyword>
<dbReference type="PROSITE" id="PS50983">
    <property type="entry name" value="FE_B12_PBP"/>
    <property type="match status" value="1"/>
</dbReference>
<dbReference type="EMBL" id="VNHS01000005">
    <property type="protein sequence ID" value="TYP74698.1"/>
    <property type="molecule type" value="Genomic_DNA"/>
</dbReference>
<dbReference type="SUPFAM" id="SSF46689">
    <property type="entry name" value="Homeodomain-like"/>
    <property type="match status" value="2"/>
</dbReference>
<dbReference type="SMART" id="SM00342">
    <property type="entry name" value="HTH_ARAC"/>
    <property type="match status" value="1"/>
</dbReference>
<dbReference type="Pfam" id="PF12833">
    <property type="entry name" value="HTH_18"/>
    <property type="match status" value="1"/>
</dbReference>
<organism evidence="6 7">
    <name type="scientific">Paenibacillus methanolicus</name>
    <dbReference type="NCBI Taxonomy" id="582686"/>
    <lineage>
        <taxon>Bacteria</taxon>
        <taxon>Bacillati</taxon>
        <taxon>Bacillota</taxon>
        <taxon>Bacilli</taxon>
        <taxon>Bacillales</taxon>
        <taxon>Paenibacillaceae</taxon>
        <taxon>Paenibacillus</taxon>
    </lineage>
</organism>
<dbReference type="InterPro" id="IPR018060">
    <property type="entry name" value="HTH_AraC"/>
</dbReference>
<dbReference type="InterPro" id="IPR009057">
    <property type="entry name" value="Homeodomain-like_sf"/>
</dbReference>
<dbReference type="SUPFAM" id="SSF53807">
    <property type="entry name" value="Helical backbone' metal receptor"/>
    <property type="match status" value="1"/>
</dbReference>
<evidence type="ECO:0000256" key="3">
    <source>
        <dbReference type="ARBA" id="ARBA00023163"/>
    </source>
</evidence>
<dbReference type="InterPro" id="IPR020449">
    <property type="entry name" value="Tscrpt_reg_AraC-type_HTH"/>
</dbReference>
<dbReference type="GO" id="GO:0003700">
    <property type="term" value="F:DNA-binding transcription factor activity"/>
    <property type="evidence" value="ECO:0007669"/>
    <property type="project" value="InterPro"/>
</dbReference>
<keyword evidence="3" id="KW-0804">Transcription</keyword>
<dbReference type="PANTHER" id="PTHR43280">
    <property type="entry name" value="ARAC-FAMILY TRANSCRIPTIONAL REGULATOR"/>
    <property type="match status" value="1"/>
</dbReference>
<protein>
    <submittedName>
        <fullName evidence="6">ABC-type Fe3+-hydroxamate transport system substrate-binding protein</fullName>
    </submittedName>
</protein>
<name>A0A5S5C7W6_9BACL</name>
<evidence type="ECO:0000259" key="5">
    <source>
        <dbReference type="PROSITE" id="PS50983"/>
    </source>
</evidence>
<dbReference type="PROSITE" id="PS00041">
    <property type="entry name" value="HTH_ARAC_FAMILY_1"/>
    <property type="match status" value="1"/>
</dbReference>
<gene>
    <name evidence="6" type="ORF">BCM02_105242</name>
</gene>
<evidence type="ECO:0000256" key="1">
    <source>
        <dbReference type="ARBA" id="ARBA00023015"/>
    </source>
</evidence>
<feature type="domain" description="HTH araC/xylS-type" evidence="4">
    <location>
        <begin position="21"/>
        <end position="119"/>
    </location>
</feature>
<dbReference type="Pfam" id="PF01497">
    <property type="entry name" value="Peripla_BP_2"/>
    <property type="match status" value="1"/>
</dbReference>
<dbReference type="RefSeq" id="WP_246183385.1">
    <property type="nucleotide sequence ID" value="NZ_VNHS01000005.1"/>
</dbReference>
<evidence type="ECO:0000313" key="6">
    <source>
        <dbReference type="EMBL" id="TYP74698.1"/>
    </source>
</evidence>
<comment type="caution">
    <text evidence="6">The sequence shown here is derived from an EMBL/GenBank/DDBJ whole genome shotgun (WGS) entry which is preliminary data.</text>
</comment>
<keyword evidence="2" id="KW-0238">DNA-binding</keyword>
<dbReference type="Proteomes" id="UP000323257">
    <property type="component" value="Unassembled WGS sequence"/>
</dbReference>
<reference evidence="6 7" key="1">
    <citation type="submission" date="2019-07" db="EMBL/GenBank/DDBJ databases">
        <title>Genomic Encyclopedia of Type Strains, Phase III (KMG-III): the genomes of soil and plant-associated and newly described type strains.</title>
        <authorList>
            <person name="Whitman W."/>
        </authorList>
    </citation>
    <scope>NUCLEOTIDE SEQUENCE [LARGE SCALE GENOMIC DNA]</scope>
    <source>
        <strain evidence="6 7">BL24</strain>
    </source>
</reference>
<dbReference type="Gene3D" id="1.10.10.60">
    <property type="entry name" value="Homeodomain-like"/>
    <property type="match status" value="2"/>
</dbReference>
<dbReference type="PROSITE" id="PS01124">
    <property type="entry name" value="HTH_ARAC_FAMILY_2"/>
    <property type="match status" value="1"/>
</dbReference>
<evidence type="ECO:0000259" key="4">
    <source>
        <dbReference type="PROSITE" id="PS01124"/>
    </source>
</evidence>
<dbReference type="Gene3D" id="3.40.50.1980">
    <property type="entry name" value="Nitrogenase molybdenum iron protein domain"/>
    <property type="match status" value="2"/>
</dbReference>
<accession>A0A5S5C7W6</accession>
<dbReference type="InterPro" id="IPR002491">
    <property type="entry name" value="ABC_transptr_periplasmic_BD"/>
</dbReference>
<feature type="domain" description="Fe/B12 periplasmic-binding" evidence="5">
    <location>
        <begin position="123"/>
        <end position="383"/>
    </location>
</feature>
<dbReference type="GO" id="GO:0043565">
    <property type="term" value="F:sequence-specific DNA binding"/>
    <property type="evidence" value="ECO:0007669"/>
    <property type="project" value="InterPro"/>
</dbReference>
<keyword evidence="7" id="KW-1185">Reference proteome</keyword>